<dbReference type="EMBL" id="VJNC01000013">
    <property type="protein sequence ID" value="TSE20319.1"/>
    <property type="molecule type" value="Genomic_DNA"/>
</dbReference>
<sequence>MAILTHSGRAALAASVKNEVLHLALGRGQPWWDSTAQITAAFDAQGRIALPHAPIAQIAVKSANGQTTYAADQDYAADAQQGLITRLDTGQIAPGASVRLEIAYGRPTENVAATALLDEVCRRTVDEVYFVEPDPNGEIALATGRYRVSQAPTQHLFLRTKFDFGDAAGSTIREQAVFVGTQVQAGLPPGQRLFTPAEIASPGTLLLLEHAPPIVRQASTRETFEFVLTF</sequence>
<dbReference type="OrthoDB" id="8212120at2"/>
<dbReference type="RefSeq" id="WP_132962073.1">
    <property type="nucleotide sequence ID" value="NZ_SMAH01000004.1"/>
</dbReference>
<dbReference type="Pfam" id="PF25691">
    <property type="entry name" value="BW3TFN"/>
    <property type="match status" value="2"/>
</dbReference>
<name>A0A4R3LGZ8_9BURK</name>
<proteinExistence type="predicted"/>
<evidence type="ECO:0008006" key="5">
    <source>
        <dbReference type="Google" id="ProtNLM"/>
    </source>
</evidence>
<dbReference type="AlphaFoldDB" id="A0A4R3LGZ8"/>
<comment type="caution">
    <text evidence="1">The sequence shown here is derived from an EMBL/GenBank/DDBJ whole genome shotgun (WGS) entry which is preliminary data.</text>
</comment>
<reference evidence="1 3" key="1">
    <citation type="submission" date="2019-03" db="EMBL/GenBank/DDBJ databases">
        <title>Genomic Encyclopedia of Type Strains, Phase IV (KMG-IV): sequencing the most valuable type-strain genomes for metagenomic binning, comparative biology and taxonomic classification.</title>
        <authorList>
            <person name="Goeker M."/>
        </authorList>
    </citation>
    <scope>NUCLEOTIDE SEQUENCE [LARGE SCALE GENOMIC DNA]</scope>
    <source>
        <strain evidence="1 3">DSM 12034</strain>
    </source>
</reference>
<evidence type="ECO:0000313" key="2">
    <source>
        <dbReference type="EMBL" id="TSE20319.1"/>
    </source>
</evidence>
<evidence type="ECO:0000313" key="3">
    <source>
        <dbReference type="Proteomes" id="UP000295536"/>
    </source>
</evidence>
<organism evidence="1 3">
    <name type="scientific">Tepidimonas ignava</name>
    <dbReference type="NCBI Taxonomy" id="114249"/>
    <lineage>
        <taxon>Bacteria</taxon>
        <taxon>Pseudomonadati</taxon>
        <taxon>Pseudomonadota</taxon>
        <taxon>Betaproteobacteria</taxon>
        <taxon>Burkholderiales</taxon>
        <taxon>Tepidimonas</taxon>
    </lineage>
</organism>
<reference evidence="2 4" key="2">
    <citation type="submission" date="2019-07" db="EMBL/GenBank/DDBJ databases">
        <title>Tepidimonas ignava SPS-1037 draft genome.</title>
        <authorList>
            <person name="Da Costa M.S."/>
            <person name="Froufe H.J.C."/>
            <person name="Egas C."/>
            <person name="Albuquerque L."/>
        </authorList>
    </citation>
    <scope>NUCLEOTIDE SEQUENCE [LARGE SCALE GENOMIC DNA]</scope>
    <source>
        <strain evidence="2 4">SPS-1037</strain>
    </source>
</reference>
<keyword evidence="4" id="KW-1185">Reference proteome</keyword>
<evidence type="ECO:0000313" key="1">
    <source>
        <dbReference type="EMBL" id="TCS98755.1"/>
    </source>
</evidence>
<protein>
    <recommendedName>
        <fullName evidence="5">Tail protein</fullName>
    </recommendedName>
</protein>
<evidence type="ECO:0000313" key="4">
    <source>
        <dbReference type="Proteomes" id="UP000315577"/>
    </source>
</evidence>
<dbReference type="EMBL" id="SMAH01000004">
    <property type="protein sequence ID" value="TCS98755.1"/>
    <property type="molecule type" value="Genomic_DNA"/>
</dbReference>
<gene>
    <name evidence="1" type="ORF">EDC36_104179</name>
    <name evidence="2" type="ORF">Tigna_01950</name>
</gene>
<accession>A0A4R3LGZ8</accession>
<dbReference type="Proteomes" id="UP000295536">
    <property type="component" value="Unassembled WGS sequence"/>
</dbReference>
<dbReference type="InterPro" id="IPR058040">
    <property type="entry name" value="BW3TFN"/>
</dbReference>
<dbReference type="Proteomes" id="UP000315577">
    <property type="component" value="Unassembled WGS sequence"/>
</dbReference>